<dbReference type="InterPro" id="IPR049676">
    <property type="entry name" value="QatC"/>
</dbReference>
<protein>
    <recommendedName>
        <fullName evidence="3">7-cyano-7-deazaguanine synthase in queuosine biosynthesis</fullName>
    </recommendedName>
</protein>
<dbReference type="InterPro" id="IPR014729">
    <property type="entry name" value="Rossmann-like_a/b/a_fold"/>
</dbReference>
<dbReference type="EMBL" id="FOSC01000007">
    <property type="protein sequence ID" value="SFJ87502.1"/>
    <property type="molecule type" value="Genomic_DNA"/>
</dbReference>
<dbReference type="AlphaFoldDB" id="A0A1I3UXD1"/>
<gene>
    <name evidence="1" type="ORF">SAMN05216429_10715</name>
</gene>
<sequence length="455" mass="50697">MKRFSLIGRLGADDKANVRVIQRDSAEHEINFLNADRKIDFGIGHALDQLSSLGLEPAEEAVDLVLLAAMVNAGDTRVSRKINAQDGWTREIDLYVPVSDPPMWTRLSRRLESLLKFLTGDRWRLFFRARPERMSSIVEPTESLLLDGFDEVCLFSGGLDSLIGAIDLIDDGKYPLLVSHYWDAETAKAQTYLLERIRRRFPTVEPQAIRVHLGFDHNHLDTGEVEETQRGRSFLFFALASLTASAFQKPVTVNVPENGLIALNVPLDPLRFGALSTRTAHPHFIAGINQLLEAIGIQATLLNRYRHSTKGEMVNSCADLDFLREVVGNSMSCSSPAKARYKKLSPRHCGYCVPCLIRRASLKAGLRSSDPTLYTVSDLAAQTLFTDRSEGEHVRSFQLMAKRLADRPELADILIHKPGPLTAAPAEIPDYAEVFRRGVLEVAELLDGVTARPSR</sequence>
<reference evidence="1 2" key="1">
    <citation type="submission" date="2016-10" db="EMBL/GenBank/DDBJ databases">
        <authorList>
            <person name="de Groot N.N."/>
        </authorList>
    </citation>
    <scope>NUCLEOTIDE SEQUENCE [LARGE SCALE GENOMIC DNA]</scope>
    <source>
        <strain evidence="1 2">IBRC-M 10445</strain>
    </source>
</reference>
<proteinExistence type="predicted"/>
<evidence type="ECO:0000313" key="2">
    <source>
        <dbReference type="Proteomes" id="UP000199445"/>
    </source>
</evidence>
<keyword evidence="2" id="KW-1185">Reference proteome</keyword>
<dbReference type="RefSeq" id="WP_091704471.1">
    <property type="nucleotide sequence ID" value="NZ_BMYN01000001.1"/>
</dbReference>
<evidence type="ECO:0008006" key="3">
    <source>
        <dbReference type="Google" id="ProtNLM"/>
    </source>
</evidence>
<dbReference type="OrthoDB" id="9789567at2"/>
<name>A0A1I3UXD1_9GAMM</name>
<accession>A0A1I3UXD1</accession>
<dbReference type="NCBIfam" id="NF041925">
    <property type="entry name" value="QatC"/>
    <property type="match status" value="1"/>
</dbReference>
<dbReference type="Gene3D" id="3.40.50.620">
    <property type="entry name" value="HUPs"/>
    <property type="match status" value="1"/>
</dbReference>
<dbReference type="Proteomes" id="UP000199445">
    <property type="component" value="Unassembled WGS sequence"/>
</dbReference>
<evidence type="ECO:0000313" key="1">
    <source>
        <dbReference type="EMBL" id="SFJ87502.1"/>
    </source>
</evidence>
<dbReference type="SUPFAM" id="SSF52402">
    <property type="entry name" value="Adenine nucleotide alpha hydrolases-like"/>
    <property type="match status" value="1"/>
</dbReference>
<organism evidence="1 2">
    <name type="scientific">Marinobacter persicus</name>
    <dbReference type="NCBI Taxonomy" id="930118"/>
    <lineage>
        <taxon>Bacteria</taxon>
        <taxon>Pseudomonadati</taxon>
        <taxon>Pseudomonadota</taxon>
        <taxon>Gammaproteobacteria</taxon>
        <taxon>Pseudomonadales</taxon>
        <taxon>Marinobacteraceae</taxon>
        <taxon>Marinobacter</taxon>
    </lineage>
</organism>